<evidence type="ECO:0000313" key="3">
    <source>
        <dbReference type="EMBL" id="CAB9512672.1"/>
    </source>
</evidence>
<protein>
    <recommendedName>
        <fullName evidence="2">Stc1 domain-containing protein</fullName>
    </recommendedName>
</protein>
<proteinExistence type="predicted"/>
<evidence type="ECO:0000256" key="1">
    <source>
        <dbReference type="SAM" id="MobiDB-lite"/>
    </source>
</evidence>
<dbReference type="EMBL" id="CAICTM010000548">
    <property type="protein sequence ID" value="CAB9512672.1"/>
    <property type="molecule type" value="Genomic_DNA"/>
</dbReference>
<evidence type="ECO:0000313" key="4">
    <source>
        <dbReference type="Proteomes" id="UP001153069"/>
    </source>
</evidence>
<dbReference type="AlphaFoldDB" id="A0A9N8E1B3"/>
<feature type="domain" description="Stc1" evidence="2">
    <location>
        <begin position="76"/>
        <end position="146"/>
    </location>
</feature>
<feature type="region of interest" description="Disordered" evidence="1">
    <location>
        <begin position="267"/>
        <end position="291"/>
    </location>
</feature>
<dbReference type="Proteomes" id="UP001153069">
    <property type="component" value="Unassembled WGS sequence"/>
</dbReference>
<dbReference type="InterPro" id="IPR024630">
    <property type="entry name" value="Stc1"/>
</dbReference>
<keyword evidence="4" id="KW-1185">Reference proteome</keyword>
<feature type="region of interest" description="Disordered" evidence="1">
    <location>
        <begin position="1"/>
        <end position="26"/>
    </location>
</feature>
<reference evidence="3" key="1">
    <citation type="submission" date="2020-06" db="EMBL/GenBank/DDBJ databases">
        <authorList>
            <consortium name="Plant Systems Biology data submission"/>
        </authorList>
    </citation>
    <scope>NUCLEOTIDE SEQUENCE</scope>
    <source>
        <strain evidence="3">D6</strain>
    </source>
</reference>
<dbReference type="Pfam" id="PF12898">
    <property type="entry name" value="Stc1"/>
    <property type="match status" value="1"/>
</dbReference>
<comment type="caution">
    <text evidence="3">The sequence shown here is derived from an EMBL/GenBank/DDBJ whole genome shotgun (WGS) entry which is preliminary data.</text>
</comment>
<accession>A0A9N8E1B3</accession>
<sequence length="462" mass="52884">MSENNTNKRGHDANNPQANKKPKKTLDRKCVTCSSVKSRGDYSKNQWERGVEGSCCKDCMNIQNTAKAAPKLRFCCRVCKENATYHSYTNDQRQAFGMRENSEPTSDTDQEEGPICVGCILKMPRVCKKCKETKPVDQFSKTQLMNLPSRFSSVNIHRNLTVARYKSMDPTSLCLACEKIEIEEHQKAEAAKTAQVRAYLRKHNVVFYGLHHSLEANCGATGKPESLVGTYDIIYHHGYDITPFIENRTTKGTCKFWLKTQEEIAEDDKKDNEKTATDDSSNDGDDEKSSARDILSGSMEFAKEIQISEHGCYQKNFTLSSSDGTDFKTCLVNDKHQRFIDSEWEGRPVISVLTQLKRRVACPWRKYEISEHNTQEDEMVKFETLEEAEALIEKYKRGNPKHWLVNRTPLVPEVVQEVTQFLKPKPVLFLEPGDLVLSTDWVFDSMRGQCDTISILRRRKEN</sequence>
<feature type="compositionally biased region" description="Basic and acidic residues" evidence="1">
    <location>
        <begin position="267"/>
        <end position="277"/>
    </location>
</feature>
<gene>
    <name evidence="3" type="ORF">SEMRO_549_G164520.1</name>
</gene>
<name>A0A9N8E1B3_9STRA</name>
<dbReference type="OrthoDB" id="57083at2759"/>
<evidence type="ECO:0000259" key="2">
    <source>
        <dbReference type="Pfam" id="PF12898"/>
    </source>
</evidence>
<organism evidence="3 4">
    <name type="scientific">Seminavis robusta</name>
    <dbReference type="NCBI Taxonomy" id="568900"/>
    <lineage>
        <taxon>Eukaryota</taxon>
        <taxon>Sar</taxon>
        <taxon>Stramenopiles</taxon>
        <taxon>Ochrophyta</taxon>
        <taxon>Bacillariophyta</taxon>
        <taxon>Bacillariophyceae</taxon>
        <taxon>Bacillariophycidae</taxon>
        <taxon>Naviculales</taxon>
        <taxon>Naviculaceae</taxon>
        <taxon>Seminavis</taxon>
    </lineage>
</organism>